<feature type="chain" id="PRO_5043133218" evidence="1">
    <location>
        <begin position="37"/>
        <end position="149"/>
    </location>
</feature>
<keyword evidence="1" id="KW-0732">Signal</keyword>
<dbReference type="OrthoDB" id="10015491at2759"/>
<feature type="signal peptide" evidence="1">
    <location>
        <begin position="1"/>
        <end position="36"/>
    </location>
</feature>
<evidence type="ECO:0000256" key="1">
    <source>
        <dbReference type="SAM" id="SignalP"/>
    </source>
</evidence>
<accession>A0A0R3X808</accession>
<organism evidence="4">
    <name type="scientific">Hydatigena taeniaeformis</name>
    <name type="common">Feline tapeworm</name>
    <name type="synonym">Taenia taeniaeformis</name>
    <dbReference type="NCBI Taxonomy" id="6205"/>
    <lineage>
        <taxon>Eukaryota</taxon>
        <taxon>Metazoa</taxon>
        <taxon>Spiralia</taxon>
        <taxon>Lophotrochozoa</taxon>
        <taxon>Platyhelminthes</taxon>
        <taxon>Cestoda</taxon>
        <taxon>Eucestoda</taxon>
        <taxon>Cyclophyllidea</taxon>
        <taxon>Taeniidae</taxon>
        <taxon>Hydatigera</taxon>
    </lineage>
</organism>
<keyword evidence="3" id="KW-1185">Reference proteome</keyword>
<gene>
    <name evidence="2" type="ORF">TTAC_LOCUS9668</name>
</gene>
<dbReference type="WBParaSite" id="TTAC_0000968301-mRNA-1">
    <property type="protein sequence ID" value="TTAC_0000968301-mRNA-1"/>
    <property type="gene ID" value="TTAC_0000968301"/>
</dbReference>
<reference evidence="2 3" key="2">
    <citation type="submission" date="2018-11" db="EMBL/GenBank/DDBJ databases">
        <authorList>
            <consortium name="Pathogen Informatics"/>
        </authorList>
    </citation>
    <scope>NUCLEOTIDE SEQUENCE [LARGE SCALE GENOMIC DNA]</scope>
</reference>
<proteinExistence type="predicted"/>
<sequence length="149" mass="16880">MQDYHQYRRFNFHYYHHHHHLLFLLLVLSMLHLTSTAPTSISGASTELLQLQGPRNTSVERGATARLRCHLLVAATTTTTTPSHTPHSIATLRFIPWRASANQRLSVQWNIDGFGFTNESLVESYGERYFMPGPLNEGECLSGHLFGMG</sequence>
<evidence type="ECO:0000313" key="2">
    <source>
        <dbReference type="EMBL" id="VDM34559.1"/>
    </source>
</evidence>
<protein>
    <submittedName>
        <fullName evidence="4">Ig-like domain-containing protein</fullName>
    </submittedName>
</protein>
<evidence type="ECO:0000313" key="3">
    <source>
        <dbReference type="Proteomes" id="UP000274429"/>
    </source>
</evidence>
<reference evidence="4" key="1">
    <citation type="submission" date="2017-02" db="UniProtKB">
        <authorList>
            <consortium name="WormBaseParasite"/>
        </authorList>
    </citation>
    <scope>IDENTIFICATION</scope>
</reference>
<dbReference type="EMBL" id="UYWX01020968">
    <property type="protein sequence ID" value="VDM34559.1"/>
    <property type="molecule type" value="Genomic_DNA"/>
</dbReference>
<dbReference type="Proteomes" id="UP000274429">
    <property type="component" value="Unassembled WGS sequence"/>
</dbReference>
<name>A0A0R3X808_HYDTA</name>
<dbReference type="AlphaFoldDB" id="A0A0R3X808"/>
<evidence type="ECO:0000313" key="4">
    <source>
        <dbReference type="WBParaSite" id="TTAC_0000968301-mRNA-1"/>
    </source>
</evidence>